<dbReference type="Proteomes" id="UP000003231">
    <property type="component" value="Unassembled WGS sequence"/>
</dbReference>
<protein>
    <recommendedName>
        <fullName evidence="3">Transposase</fullName>
    </recommendedName>
</protein>
<comment type="caution">
    <text evidence="1">The sequence shown here is derived from an EMBL/GenBank/DDBJ whole genome shotgun (WGS) entry which is preliminary data.</text>
</comment>
<name>A0AB72ZNX6_YERPE</name>
<sequence length="40" mass="4512">MNPDELTQVSDSGERALLTTLRRQGRRVYPKSLPLQLGSK</sequence>
<proteinExistence type="predicted"/>
<gene>
    <name evidence="1" type="ORF">YPPY08_0865</name>
</gene>
<dbReference type="AlphaFoldDB" id="A0AB72ZNX6"/>
<dbReference type="EMBL" id="AKRT01000112">
    <property type="protein sequence ID" value="EIR23611.1"/>
    <property type="molecule type" value="Genomic_DNA"/>
</dbReference>
<evidence type="ECO:0000313" key="2">
    <source>
        <dbReference type="Proteomes" id="UP000003231"/>
    </source>
</evidence>
<evidence type="ECO:0008006" key="3">
    <source>
        <dbReference type="Google" id="ProtNLM"/>
    </source>
</evidence>
<reference evidence="1 2" key="1">
    <citation type="submission" date="2012-05" db="EMBL/GenBank/DDBJ databases">
        <title>Genome sequence of Yersinia Pestis PY-08.</title>
        <authorList>
            <person name="Santana-Cruz I."/>
            <person name="Sengamalay N."/>
            <person name="McCracken C."/>
            <person name="Daugherty S.C."/>
            <person name="Maroo A."/>
            <person name="Vara P.G."/>
            <person name="Tallon L.J."/>
            <person name="Sadzewicz L."/>
            <person name="Vinetz J.M."/>
            <person name="Cespedes Zambrano M.J."/>
            <person name="Fraser-Liggett C.M."/>
            <person name="Tettelin H."/>
        </authorList>
    </citation>
    <scope>NUCLEOTIDE SEQUENCE [LARGE SCALE GENOMIC DNA]</scope>
    <source>
        <strain evidence="1 2">PY-08</strain>
    </source>
</reference>
<evidence type="ECO:0000313" key="1">
    <source>
        <dbReference type="EMBL" id="EIR23611.1"/>
    </source>
</evidence>
<accession>A0AB72ZNX6</accession>
<organism evidence="1 2">
    <name type="scientific">Yersinia pestis PY-08</name>
    <dbReference type="NCBI Taxonomy" id="992134"/>
    <lineage>
        <taxon>Bacteria</taxon>
        <taxon>Pseudomonadati</taxon>
        <taxon>Pseudomonadota</taxon>
        <taxon>Gammaproteobacteria</taxon>
        <taxon>Enterobacterales</taxon>
        <taxon>Yersiniaceae</taxon>
        <taxon>Yersinia</taxon>
    </lineage>
</organism>